<accession>A0A8K0UF39</accession>
<name>A0A8K0UF39_9AGAR</name>
<gene>
    <name evidence="2" type="ORF">BXZ70DRAFT_636955</name>
</gene>
<evidence type="ECO:0000259" key="1">
    <source>
        <dbReference type="Pfam" id="PF12937"/>
    </source>
</evidence>
<sequence length="576" mass="64082">MDPAGKPGTSALRVPPEILADILCYHQRLCHSYTSWHTARPSFSWITVTHVCRYWREVALGTPHLWTRINISAPETKLSPSTLPRMIERTKLFLIRSNRLPLDVYDSTISTSVSNPILLRLVLPQIGRARSLHIALTTAFRRLLDEYSSISTPLLTSLGVSLSRGGDATFARFKAPNLQELIVFPCVERCGRPNWISAPFMFPVSLTRLVLHASTFPQQPAPTIAHYIQHLVSLQYLVLMDVLHSFPSPRSDAPTHPLPMILPRLKEVHISTNTITCASFLRRIGHPASTRVWLRLDKYSIGSTLPHAQFQPFLRERLLPTSPDAPSIDTLVLGCQLVAFHTGGRELGGQFSTNSRLPMRFLLSFTDPEPTHPLISAFISLVRAVILTTPLTEITILSVHSLGADLSDWLALTEVLPGVTTLAFYHYPQNRGRQNTGWDTGKMLTFLQPQCQSSSAPGVEHRTTALNLPHLTRIHLTNIDFDVNAGHEHRSSGPSFVDDLRTTLAARLEAGCAAVGALIIERCGNVDDSVVGRLKEFIDAVEWDGYEGPLEKAGDGLMEDGDVNRVYEKGYLETIW</sequence>
<reference evidence="2" key="1">
    <citation type="journal article" date="2021" name="New Phytol.">
        <title>Evolutionary innovations through gain and loss of genes in the ectomycorrhizal Boletales.</title>
        <authorList>
            <person name="Wu G."/>
            <person name="Miyauchi S."/>
            <person name="Morin E."/>
            <person name="Kuo A."/>
            <person name="Drula E."/>
            <person name="Varga T."/>
            <person name="Kohler A."/>
            <person name="Feng B."/>
            <person name="Cao Y."/>
            <person name="Lipzen A."/>
            <person name="Daum C."/>
            <person name="Hundley H."/>
            <person name="Pangilinan J."/>
            <person name="Johnson J."/>
            <person name="Barry K."/>
            <person name="LaButti K."/>
            <person name="Ng V."/>
            <person name="Ahrendt S."/>
            <person name="Min B."/>
            <person name="Choi I.G."/>
            <person name="Park H."/>
            <person name="Plett J.M."/>
            <person name="Magnuson J."/>
            <person name="Spatafora J.W."/>
            <person name="Nagy L.G."/>
            <person name="Henrissat B."/>
            <person name="Grigoriev I.V."/>
            <person name="Yang Z.L."/>
            <person name="Xu J."/>
            <person name="Martin F.M."/>
        </authorList>
    </citation>
    <scope>NUCLEOTIDE SEQUENCE</scope>
    <source>
        <strain evidence="2">KKN 215</strain>
    </source>
</reference>
<feature type="domain" description="F-box" evidence="1">
    <location>
        <begin position="13"/>
        <end position="71"/>
    </location>
</feature>
<protein>
    <recommendedName>
        <fullName evidence="1">F-box domain-containing protein</fullName>
    </recommendedName>
</protein>
<proteinExistence type="predicted"/>
<evidence type="ECO:0000313" key="3">
    <source>
        <dbReference type="Proteomes" id="UP000813824"/>
    </source>
</evidence>
<dbReference type="InterPro" id="IPR001810">
    <property type="entry name" value="F-box_dom"/>
</dbReference>
<dbReference type="AlphaFoldDB" id="A0A8K0UF39"/>
<dbReference type="OrthoDB" id="3172239at2759"/>
<dbReference type="Pfam" id="PF12937">
    <property type="entry name" value="F-box-like"/>
    <property type="match status" value="1"/>
</dbReference>
<dbReference type="Proteomes" id="UP000813824">
    <property type="component" value="Unassembled WGS sequence"/>
</dbReference>
<comment type="caution">
    <text evidence="2">The sequence shown here is derived from an EMBL/GenBank/DDBJ whole genome shotgun (WGS) entry which is preliminary data.</text>
</comment>
<evidence type="ECO:0000313" key="2">
    <source>
        <dbReference type="EMBL" id="KAH8080691.1"/>
    </source>
</evidence>
<dbReference type="Gene3D" id="1.20.1280.50">
    <property type="match status" value="1"/>
</dbReference>
<dbReference type="EMBL" id="JAEVFJ010000053">
    <property type="protein sequence ID" value="KAH8080691.1"/>
    <property type="molecule type" value="Genomic_DNA"/>
</dbReference>
<organism evidence="2 3">
    <name type="scientific">Cristinia sonorae</name>
    <dbReference type="NCBI Taxonomy" id="1940300"/>
    <lineage>
        <taxon>Eukaryota</taxon>
        <taxon>Fungi</taxon>
        <taxon>Dikarya</taxon>
        <taxon>Basidiomycota</taxon>
        <taxon>Agaricomycotina</taxon>
        <taxon>Agaricomycetes</taxon>
        <taxon>Agaricomycetidae</taxon>
        <taxon>Agaricales</taxon>
        <taxon>Pleurotineae</taxon>
        <taxon>Stephanosporaceae</taxon>
        <taxon>Cristinia</taxon>
    </lineage>
</organism>
<keyword evidence="3" id="KW-1185">Reference proteome</keyword>